<organism evidence="3 4">
    <name type="scientific">Dioszegia hungarica</name>
    <dbReference type="NCBI Taxonomy" id="4972"/>
    <lineage>
        <taxon>Eukaryota</taxon>
        <taxon>Fungi</taxon>
        <taxon>Dikarya</taxon>
        <taxon>Basidiomycota</taxon>
        <taxon>Agaricomycotina</taxon>
        <taxon>Tremellomycetes</taxon>
        <taxon>Tremellales</taxon>
        <taxon>Bulleribasidiaceae</taxon>
        <taxon>Dioszegia</taxon>
    </lineage>
</organism>
<keyword evidence="4" id="KW-1185">Reference proteome</keyword>
<dbReference type="AlphaFoldDB" id="A0AA38LRB1"/>
<proteinExistence type="predicted"/>
<evidence type="ECO:0000313" key="4">
    <source>
        <dbReference type="Proteomes" id="UP001164286"/>
    </source>
</evidence>
<evidence type="ECO:0000313" key="3">
    <source>
        <dbReference type="EMBL" id="KAI9632338.1"/>
    </source>
</evidence>
<dbReference type="GeneID" id="77730400"/>
<keyword evidence="2" id="KW-0472">Membrane</keyword>
<sequence length="211" mass="22653">MSADEYLPAVFIILGIYLLIRFLGRTPTPNDPDTIPGVSASTVDTIHAAFPDVPLPNLIYSLSTTRSGQRTSEEIMEKGYLPNPPASFRMPSSLQPATVNPPSAPSSPVASTGGFSSKSPAVAKQPSLIERYGLANRVPSRKGKEVDAGERPEAAGQDEGAGENQASGGKANWADSREGREKVLRERKERMILEARRRMMEKEAQATSAAS</sequence>
<feature type="transmembrane region" description="Helical" evidence="2">
    <location>
        <begin position="6"/>
        <end position="24"/>
    </location>
</feature>
<evidence type="ECO:0000256" key="2">
    <source>
        <dbReference type="SAM" id="Phobius"/>
    </source>
</evidence>
<accession>A0AA38LRB1</accession>
<comment type="caution">
    <text evidence="3">The sequence shown here is derived from an EMBL/GenBank/DDBJ whole genome shotgun (WGS) entry which is preliminary data.</text>
</comment>
<feature type="compositionally biased region" description="Low complexity" evidence="1">
    <location>
        <begin position="96"/>
        <end position="112"/>
    </location>
</feature>
<keyword evidence="2" id="KW-0812">Transmembrane</keyword>
<feature type="compositionally biased region" description="Basic and acidic residues" evidence="1">
    <location>
        <begin position="175"/>
        <end position="186"/>
    </location>
</feature>
<gene>
    <name evidence="3" type="ORF">MKK02DRAFT_40641</name>
</gene>
<keyword evidence="2" id="KW-1133">Transmembrane helix</keyword>
<feature type="compositionally biased region" description="Basic and acidic residues" evidence="1">
    <location>
        <begin position="142"/>
        <end position="153"/>
    </location>
</feature>
<reference evidence="3" key="1">
    <citation type="journal article" date="2022" name="G3 (Bethesda)">
        <title>High quality genome of the basidiomycete yeast Dioszegia hungarica PDD-24b-2 isolated from cloud water.</title>
        <authorList>
            <person name="Jarrige D."/>
            <person name="Haridas S."/>
            <person name="Bleykasten-Grosshans C."/>
            <person name="Joly M."/>
            <person name="Nadalig T."/>
            <person name="Sancelme M."/>
            <person name="Vuilleumier S."/>
            <person name="Grigoriev I.V."/>
            <person name="Amato P."/>
            <person name="Bringel F."/>
        </authorList>
    </citation>
    <scope>NUCLEOTIDE SEQUENCE</scope>
    <source>
        <strain evidence="3">PDD-24b-2</strain>
    </source>
</reference>
<dbReference type="Gene3D" id="1.10.8.10">
    <property type="entry name" value="DNA helicase RuvA subunit, C-terminal domain"/>
    <property type="match status" value="1"/>
</dbReference>
<feature type="region of interest" description="Disordered" evidence="1">
    <location>
        <begin position="78"/>
        <end position="186"/>
    </location>
</feature>
<dbReference type="Proteomes" id="UP001164286">
    <property type="component" value="Unassembled WGS sequence"/>
</dbReference>
<evidence type="ECO:0000256" key="1">
    <source>
        <dbReference type="SAM" id="MobiDB-lite"/>
    </source>
</evidence>
<dbReference type="RefSeq" id="XP_052942115.1">
    <property type="nucleotide sequence ID" value="XM_053091195.1"/>
</dbReference>
<dbReference type="EMBL" id="JAKWFO010000014">
    <property type="protein sequence ID" value="KAI9632338.1"/>
    <property type="molecule type" value="Genomic_DNA"/>
</dbReference>
<name>A0AA38LRB1_9TREE</name>
<protein>
    <recommendedName>
        <fullName evidence="5">CUE domain-containing protein</fullName>
    </recommendedName>
</protein>
<evidence type="ECO:0008006" key="5">
    <source>
        <dbReference type="Google" id="ProtNLM"/>
    </source>
</evidence>